<keyword evidence="4" id="KW-0597">Phosphoprotein</keyword>
<feature type="domain" description="Response regulatory" evidence="5">
    <location>
        <begin position="19"/>
        <end position="139"/>
    </location>
</feature>
<name>A0ABY4FT24_9MICO</name>
<dbReference type="Gene3D" id="3.40.50.2300">
    <property type="match status" value="1"/>
</dbReference>
<dbReference type="PROSITE" id="PS50110">
    <property type="entry name" value="RESPONSE_REGULATORY"/>
    <property type="match status" value="1"/>
</dbReference>
<dbReference type="SMART" id="SM00448">
    <property type="entry name" value="REC"/>
    <property type="match status" value="1"/>
</dbReference>
<keyword evidence="2" id="KW-0238">DNA-binding</keyword>
<dbReference type="PANTHER" id="PTHR43214:SF41">
    <property type="entry name" value="NITRATE_NITRITE RESPONSE REGULATOR PROTEIN NARP"/>
    <property type="match status" value="1"/>
</dbReference>
<reference evidence="6 7" key="1">
    <citation type="submission" date="2022-04" db="EMBL/GenBank/DDBJ databases">
        <title>Leucobacter sp. isolated from rhizosphere of onion.</title>
        <authorList>
            <person name="Won M."/>
            <person name="Lee C.-M."/>
            <person name="Woen H.-Y."/>
            <person name="Kwon S.-W."/>
        </authorList>
    </citation>
    <scope>NUCLEOTIDE SEQUENCE [LARGE SCALE GENOMIC DNA]</scope>
    <source>
        <strain evidence="6 7">H25R-14</strain>
    </source>
</reference>
<dbReference type="RefSeq" id="WP_244684466.1">
    <property type="nucleotide sequence ID" value="NZ_CP095043.1"/>
</dbReference>
<evidence type="ECO:0000313" key="7">
    <source>
        <dbReference type="Proteomes" id="UP000831775"/>
    </source>
</evidence>
<protein>
    <recommendedName>
        <fullName evidence="5">Response regulatory domain-containing protein</fullName>
    </recommendedName>
</protein>
<evidence type="ECO:0000256" key="2">
    <source>
        <dbReference type="ARBA" id="ARBA00023125"/>
    </source>
</evidence>
<dbReference type="InterPro" id="IPR001789">
    <property type="entry name" value="Sig_transdc_resp-reg_receiver"/>
</dbReference>
<organism evidence="6 7">
    <name type="scientific">Leucobacter rhizosphaerae</name>
    <dbReference type="NCBI Taxonomy" id="2932245"/>
    <lineage>
        <taxon>Bacteria</taxon>
        <taxon>Bacillati</taxon>
        <taxon>Actinomycetota</taxon>
        <taxon>Actinomycetes</taxon>
        <taxon>Micrococcales</taxon>
        <taxon>Microbacteriaceae</taxon>
        <taxon>Leucobacter</taxon>
    </lineage>
</organism>
<evidence type="ECO:0000259" key="5">
    <source>
        <dbReference type="PROSITE" id="PS50110"/>
    </source>
</evidence>
<dbReference type="InterPro" id="IPR016032">
    <property type="entry name" value="Sig_transdc_resp-reg_C-effctor"/>
</dbReference>
<dbReference type="InterPro" id="IPR011006">
    <property type="entry name" value="CheY-like_superfamily"/>
</dbReference>
<evidence type="ECO:0000256" key="3">
    <source>
        <dbReference type="ARBA" id="ARBA00023163"/>
    </source>
</evidence>
<dbReference type="SUPFAM" id="SSF46894">
    <property type="entry name" value="C-terminal effector domain of the bipartite response regulators"/>
    <property type="match status" value="1"/>
</dbReference>
<evidence type="ECO:0000256" key="1">
    <source>
        <dbReference type="ARBA" id="ARBA00023015"/>
    </source>
</evidence>
<gene>
    <name evidence="6" type="ORF">MUN76_10330</name>
</gene>
<keyword evidence="1" id="KW-0805">Transcription regulation</keyword>
<dbReference type="SUPFAM" id="SSF52172">
    <property type="entry name" value="CheY-like"/>
    <property type="match status" value="1"/>
</dbReference>
<accession>A0ABY4FT24</accession>
<evidence type="ECO:0000313" key="6">
    <source>
        <dbReference type="EMBL" id="UOQ59449.1"/>
    </source>
</evidence>
<keyword evidence="7" id="KW-1185">Reference proteome</keyword>
<dbReference type="Proteomes" id="UP000831775">
    <property type="component" value="Chromosome"/>
</dbReference>
<proteinExistence type="predicted"/>
<dbReference type="EMBL" id="CP095043">
    <property type="protein sequence ID" value="UOQ59449.1"/>
    <property type="molecule type" value="Genomic_DNA"/>
</dbReference>
<dbReference type="PANTHER" id="PTHR43214">
    <property type="entry name" value="TWO-COMPONENT RESPONSE REGULATOR"/>
    <property type="match status" value="1"/>
</dbReference>
<dbReference type="InterPro" id="IPR039420">
    <property type="entry name" value="WalR-like"/>
</dbReference>
<keyword evidence="3" id="KW-0804">Transcription</keyword>
<feature type="modified residue" description="4-aspartylphosphate" evidence="4">
    <location>
        <position position="74"/>
    </location>
</feature>
<evidence type="ECO:0000256" key="4">
    <source>
        <dbReference type="PROSITE-ProRule" id="PRU00169"/>
    </source>
</evidence>
<sequence>MFEFEGGDLMDRSGAQRCRVAIVEDHMLQRVRTEELLLSDGSFEIVFSGESAPEFVGWVRETAIEDRPHLLVLDLMVDRRPSVDVELVERLLTAGLRILVFSALASPVLVRRIVRAGVTGVVGKRDSEADILAAARATARGEGWMSTELAAIIAGDSGRPELSIQEERSLVLYASGLTLDQVGAAMNISRETAKQYLDRVKKKYSSAGVEVRTKLDFGRIAWTDGYLDPSAPTASGD</sequence>